<dbReference type="Proteomes" id="UP001501231">
    <property type="component" value="Unassembled WGS sequence"/>
</dbReference>
<evidence type="ECO:0000313" key="1">
    <source>
        <dbReference type="EMBL" id="GAA2412052.1"/>
    </source>
</evidence>
<reference evidence="1 2" key="1">
    <citation type="journal article" date="2019" name="Int. J. Syst. Evol. Microbiol.">
        <title>The Global Catalogue of Microorganisms (GCM) 10K type strain sequencing project: providing services to taxonomists for standard genome sequencing and annotation.</title>
        <authorList>
            <consortium name="The Broad Institute Genomics Platform"/>
            <consortium name="The Broad Institute Genome Sequencing Center for Infectious Disease"/>
            <person name="Wu L."/>
            <person name="Ma J."/>
        </authorList>
    </citation>
    <scope>NUCLEOTIDE SEQUENCE [LARGE SCALE GENOMIC DNA]</scope>
    <source>
        <strain evidence="1 2">JCM 3325</strain>
    </source>
</reference>
<gene>
    <name evidence="1" type="ORF">GCM10010191_21740</name>
</gene>
<proteinExistence type="predicted"/>
<sequence>MKEAAVAAPVAAISPSALRRSMEWTSYSVGGGKGATVGGVVTEARFQETASAPGVAGRVYGGYKLDPPPRGVCVVTWKAWHTDTSRTPAPCQSPDFAETLVMHWLW</sequence>
<evidence type="ECO:0000313" key="2">
    <source>
        <dbReference type="Proteomes" id="UP001501231"/>
    </source>
</evidence>
<organism evidence="1 2">
    <name type="scientific">Actinomadura vinacea</name>
    <dbReference type="NCBI Taxonomy" id="115336"/>
    <lineage>
        <taxon>Bacteria</taxon>
        <taxon>Bacillati</taxon>
        <taxon>Actinomycetota</taxon>
        <taxon>Actinomycetes</taxon>
        <taxon>Streptosporangiales</taxon>
        <taxon>Thermomonosporaceae</taxon>
        <taxon>Actinomadura</taxon>
    </lineage>
</organism>
<name>A0ABN3ISS7_9ACTN</name>
<protein>
    <submittedName>
        <fullName evidence="1">Uncharacterized protein</fullName>
    </submittedName>
</protein>
<accession>A0ABN3ISS7</accession>
<keyword evidence="2" id="KW-1185">Reference proteome</keyword>
<dbReference type="EMBL" id="BAAARW010000008">
    <property type="protein sequence ID" value="GAA2412052.1"/>
    <property type="molecule type" value="Genomic_DNA"/>
</dbReference>
<comment type="caution">
    <text evidence="1">The sequence shown here is derived from an EMBL/GenBank/DDBJ whole genome shotgun (WGS) entry which is preliminary data.</text>
</comment>